<reference evidence="8 9" key="1">
    <citation type="submission" date="2018-06" db="EMBL/GenBank/DDBJ databases">
        <authorList>
            <consortium name="Pathogen Informatics"/>
            <person name="Doyle S."/>
        </authorList>
    </citation>
    <scope>NUCLEOTIDE SEQUENCE [LARGE SCALE GENOMIC DNA]</scope>
    <source>
        <strain evidence="8 9">NCTC13102</strain>
    </source>
</reference>
<dbReference type="InterPro" id="IPR002942">
    <property type="entry name" value="S4_RNA-bd"/>
</dbReference>
<dbReference type="EMBL" id="UAWL01000006">
    <property type="protein sequence ID" value="SQB98417.1"/>
    <property type="molecule type" value="Genomic_DNA"/>
</dbReference>
<accession>A0A2X3B9I2</accession>
<evidence type="ECO:0000259" key="7">
    <source>
        <dbReference type="SMART" id="SM00363"/>
    </source>
</evidence>
<evidence type="ECO:0000313" key="8">
    <source>
        <dbReference type="EMBL" id="SQB98417.1"/>
    </source>
</evidence>
<keyword evidence="3 6" id="KW-0413">Isomerase</keyword>
<dbReference type="InterPro" id="IPR020103">
    <property type="entry name" value="PsdUridine_synth_cat_dom_sf"/>
</dbReference>
<dbReference type="InterPro" id="IPR036986">
    <property type="entry name" value="S4_RNA-bd_sf"/>
</dbReference>
<dbReference type="GO" id="GO:0003723">
    <property type="term" value="F:RNA binding"/>
    <property type="evidence" value="ECO:0007669"/>
    <property type="project" value="UniProtKB-KW"/>
</dbReference>
<dbReference type="PANTHER" id="PTHR21600:SF44">
    <property type="entry name" value="RIBOSOMAL LARGE SUBUNIT PSEUDOURIDINE SYNTHASE D"/>
    <property type="match status" value="1"/>
</dbReference>
<dbReference type="AlphaFoldDB" id="A0A2X3B9I2"/>
<dbReference type="PROSITE" id="PS50889">
    <property type="entry name" value="S4"/>
    <property type="match status" value="1"/>
</dbReference>
<proteinExistence type="inferred from homology"/>
<organism evidence="8 9">
    <name type="scientific">Helicobacter fennelliae</name>
    <dbReference type="NCBI Taxonomy" id="215"/>
    <lineage>
        <taxon>Bacteria</taxon>
        <taxon>Pseudomonadati</taxon>
        <taxon>Campylobacterota</taxon>
        <taxon>Epsilonproteobacteria</taxon>
        <taxon>Campylobacterales</taxon>
        <taxon>Helicobacteraceae</taxon>
        <taxon>Helicobacter</taxon>
    </lineage>
</organism>
<dbReference type="GO" id="GO:0120159">
    <property type="term" value="F:rRNA pseudouridine synthase activity"/>
    <property type="evidence" value="ECO:0007669"/>
    <property type="project" value="UniProtKB-ARBA"/>
</dbReference>
<keyword evidence="8" id="KW-0456">Lyase</keyword>
<comment type="similarity">
    <text evidence="2 6">Belongs to the pseudouridine synthase RluA family.</text>
</comment>
<keyword evidence="5" id="KW-0694">RNA-binding</keyword>
<dbReference type="SUPFAM" id="SSF55174">
    <property type="entry name" value="Alpha-L RNA-binding motif"/>
    <property type="match status" value="1"/>
</dbReference>
<feature type="domain" description="RNA-binding S4" evidence="7">
    <location>
        <begin position="54"/>
        <end position="111"/>
    </location>
</feature>
<comment type="catalytic activity">
    <reaction evidence="1 6">
        <text>a uridine in RNA = a pseudouridine in RNA</text>
        <dbReference type="Rhea" id="RHEA:48348"/>
        <dbReference type="Rhea" id="RHEA-COMP:12068"/>
        <dbReference type="Rhea" id="RHEA-COMP:12069"/>
        <dbReference type="ChEBI" id="CHEBI:65314"/>
        <dbReference type="ChEBI" id="CHEBI:65315"/>
    </reaction>
</comment>
<evidence type="ECO:0000256" key="5">
    <source>
        <dbReference type="PROSITE-ProRule" id="PRU00182"/>
    </source>
</evidence>
<name>A0A2X3B9I2_9HELI</name>
<evidence type="ECO:0000256" key="2">
    <source>
        <dbReference type="ARBA" id="ARBA00010876"/>
    </source>
</evidence>
<comment type="function">
    <text evidence="6">Responsible for synthesis of pseudouridine from uracil.</text>
</comment>
<evidence type="ECO:0000256" key="4">
    <source>
        <dbReference type="PIRSR" id="PIRSR606225-1"/>
    </source>
</evidence>
<dbReference type="Gene3D" id="3.30.2350.10">
    <property type="entry name" value="Pseudouridine synthase"/>
    <property type="match status" value="1"/>
</dbReference>
<evidence type="ECO:0000313" key="9">
    <source>
        <dbReference type="Proteomes" id="UP000250166"/>
    </source>
</evidence>
<dbReference type="CDD" id="cd02869">
    <property type="entry name" value="PseudoU_synth_RluA_like"/>
    <property type="match status" value="1"/>
</dbReference>
<dbReference type="EC" id="5.4.99.-" evidence="6"/>
<dbReference type="InterPro" id="IPR006225">
    <property type="entry name" value="PsdUridine_synth_RluC/D"/>
</dbReference>
<evidence type="ECO:0000256" key="6">
    <source>
        <dbReference type="RuleBase" id="RU362028"/>
    </source>
</evidence>
<dbReference type="CDD" id="cd00165">
    <property type="entry name" value="S4"/>
    <property type="match status" value="1"/>
</dbReference>
<dbReference type="Gene3D" id="3.10.290.10">
    <property type="entry name" value="RNA-binding S4 domain"/>
    <property type="match status" value="1"/>
</dbReference>
<dbReference type="InterPro" id="IPR006145">
    <property type="entry name" value="PsdUridine_synth_RsuA/RluA"/>
</dbReference>
<dbReference type="PANTHER" id="PTHR21600">
    <property type="entry name" value="MITOCHONDRIAL RNA PSEUDOURIDINE SYNTHASE"/>
    <property type="match status" value="1"/>
</dbReference>
<dbReference type="Pfam" id="PF01479">
    <property type="entry name" value="S4"/>
    <property type="match status" value="1"/>
</dbReference>
<dbReference type="SMART" id="SM00363">
    <property type="entry name" value="S4"/>
    <property type="match status" value="1"/>
</dbReference>
<sequence>MDSSTKTNLLASHKIKFNANLGSNTLDLTSFQNTQSQGVQSQTKQPQNVQSQKTRLDDYLAQYLDSSKNQILHLIKNGYVKLNAKIAKKGGVILKHNDEIYVTLPTYNQTSHTEYLDFADKMDIEILYEDDDILVLNKPPHLVVHTAPSVKEPTLVDWLKSKHIKLSTLSGEERVGIVHRLDKQTSGSIAIAKNNTAHLALSQQLQTKEMGRYYLAVIDVPLKDRMFVECHLARHPKNRLKITNTDNLKIQIPNTRYSKSEFVPLLESKNSKYQLIAIRLYTGRTHQIRAHLESLSRHIIGDTLYGYLGKDNVRVMLHSYVLHLTHPATRKKLIFCAPMFRDMLQFCFTYFGEEQLHEAIQLDTFLQHFS</sequence>
<gene>
    <name evidence="8" type="primary">rluD_1</name>
    <name evidence="8" type="ORF">NCTC13102_00875</name>
</gene>
<dbReference type="GO" id="GO:0016829">
    <property type="term" value="F:lyase activity"/>
    <property type="evidence" value="ECO:0007669"/>
    <property type="project" value="UniProtKB-KW"/>
</dbReference>
<protein>
    <recommendedName>
        <fullName evidence="6">Pseudouridine synthase</fullName>
        <ecNumber evidence="6">5.4.99.-</ecNumber>
    </recommendedName>
</protein>
<dbReference type="SUPFAM" id="SSF55120">
    <property type="entry name" value="Pseudouridine synthase"/>
    <property type="match status" value="1"/>
</dbReference>
<dbReference type="NCBIfam" id="TIGR00005">
    <property type="entry name" value="rluA_subfam"/>
    <property type="match status" value="1"/>
</dbReference>
<dbReference type="Pfam" id="PF00849">
    <property type="entry name" value="PseudoU_synth_2"/>
    <property type="match status" value="1"/>
</dbReference>
<dbReference type="Proteomes" id="UP000250166">
    <property type="component" value="Unassembled WGS sequence"/>
</dbReference>
<feature type="active site" evidence="4">
    <location>
        <position position="182"/>
    </location>
</feature>
<dbReference type="GO" id="GO:0000455">
    <property type="term" value="P:enzyme-directed rRNA pseudouridine synthesis"/>
    <property type="evidence" value="ECO:0007669"/>
    <property type="project" value="TreeGrafter"/>
</dbReference>
<evidence type="ECO:0000256" key="3">
    <source>
        <dbReference type="ARBA" id="ARBA00023235"/>
    </source>
</evidence>
<dbReference type="InterPro" id="IPR050188">
    <property type="entry name" value="RluA_PseudoU_synthase"/>
</dbReference>
<evidence type="ECO:0000256" key="1">
    <source>
        <dbReference type="ARBA" id="ARBA00000073"/>
    </source>
</evidence>
<dbReference type="RefSeq" id="WP_112058524.1">
    <property type="nucleotide sequence ID" value="NZ_UAWL01000006.1"/>
</dbReference>